<dbReference type="EMBL" id="KN830120">
    <property type="protein sequence ID" value="KIK73089.1"/>
    <property type="molecule type" value="Genomic_DNA"/>
</dbReference>
<evidence type="ECO:0000313" key="1">
    <source>
        <dbReference type="EMBL" id="KIK73089.1"/>
    </source>
</evidence>
<dbReference type="OrthoDB" id="2641813at2759"/>
<keyword evidence="2" id="KW-1185">Reference proteome</keyword>
<evidence type="ECO:0000313" key="2">
    <source>
        <dbReference type="Proteomes" id="UP000054538"/>
    </source>
</evidence>
<dbReference type="Proteomes" id="UP000054538">
    <property type="component" value="Unassembled WGS sequence"/>
</dbReference>
<protein>
    <submittedName>
        <fullName evidence="1">Uncharacterized protein</fullName>
    </submittedName>
</protein>
<dbReference type="HOGENOM" id="CLU_2558975_0_0_1"/>
<dbReference type="InParanoid" id="A0A0D0CZZ3"/>
<name>A0A0D0CZZ3_9AGAM</name>
<reference evidence="1 2" key="1">
    <citation type="submission" date="2014-04" db="EMBL/GenBank/DDBJ databases">
        <authorList>
            <consortium name="DOE Joint Genome Institute"/>
            <person name="Kuo A."/>
            <person name="Kohler A."/>
            <person name="Jargeat P."/>
            <person name="Nagy L.G."/>
            <person name="Floudas D."/>
            <person name="Copeland A."/>
            <person name="Barry K.W."/>
            <person name="Cichocki N."/>
            <person name="Veneault-Fourrey C."/>
            <person name="LaButti K."/>
            <person name="Lindquist E.A."/>
            <person name="Lipzen A."/>
            <person name="Lundell T."/>
            <person name="Morin E."/>
            <person name="Murat C."/>
            <person name="Sun H."/>
            <person name="Tunlid A."/>
            <person name="Henrissat B."/>
            <person name="Grigoriev I.V."/>
            <person name="Hibbett D.S."/>
            <person name="Martin F."/>
            <person name="Nordberg H.P."/>
            <person name="Cantor M.N."/>
            <person name="Hua S.X."/>
        </authorList>
    </citation>
    <scope>NUCLEOTIDE SEQUENCE [LARGE SCALE GENOMIC DNA]</scope>
    <source>
        <strain evidence="1 2">Ve08.2h10</strain>
    </source>
</reference>
<proteinExistence type="predicted"/>
<gene>
    <name evidence="1" type="ORF">PAXRUDRAFT_796135</name>
</gene>
<organism evidence="1 2">
    <name type="scientific">Paxillus rubicundulus Ve08.2h10</name>
    <dbReference type="NCBI Taxonomy" id="930991"/>
    <lineage>
        <taxon>Eukaryota</taxon>
        <taxon>Fungi</taxon>
        <taxon>Dikarya</taxon>
        <taxon>Basidiomycota</taxon>
        <taxon>Agaricomycotina</taxon>
        <taxon>Agaricomycetes</taxon>
        <taxon>Agaricomycetidae</taxon>
        <taxon>Boletales</taxon>
        <taxon>Paxilineae</taxon>
        <taxon>Paxillaceae</taxon>
        <taxon>Paxillus</taxon>
    </lineage>
</organism>
<dbReference type="AlphaFoldDB" id="A0A0D0CZZ3"/>
<reference evidence="2" key="2">
    <citation type="submission" date="2015-01" db="EMBL/GenBank/DDBJ databases">
        <title>Evolutionary Origins and Diversification of the Mycorrhizal Mutualists.</title>
        <authorList>
            <consortium name="DOE Joint Genome Institute"/>
            <consortium name="Mycorrhizal Genomics Consortium"/>
            <person name="Kohler A."/>
            <person name="Kuo A."/>
            <person name="Nagy L.G."/>
            <person name="Floudas D."/>
            <person name="Copeland A."/>
            <person name="Barry K.W."/>
            <person name="Cichocki N."/>
            <person name="Veneault-Fourrey C."/>
            <person name="LaButti K."/>
            <person name="Lindquist E.A."/>
            <person name="Lipzen A."/>
            <person name="Lundell T."/>
            <person name="Morin E."/>
            <person name="Murat C."/>
            <person name="Riley R."/>
            <person name="Ohm R."/>
            <person name="Sun H."/>
            <person name="Tunlid A."/>
            <person name="Henrissat B."/>
            <person name="Grigoriev I.V."/>
            <person name="Hibbett D.S."/>
            <person name="Martin F."/>
        </authorList>
    </citation>
    <scope>NUCLEOTIDE SEQUENCE [LARGE SCALE GENOMIC DNA]</scope>
    <source>
        <strain evidence="2">Ve08.2h10</strain>
    </source>
</reference>
<sequence length="82" mass="9156">MHDAFICLPTATEKEQEKCWVDGHLGFKGTWREGWVMYDGTIVPIYSKLAVNGEAYFTCKSNYGLNSETSLLISALLTICMG</sequence>
<accession>A0A0D0CZZ3</accession>